<name>A0ABY2JAJ2_9MICO</name>
<comment type="caution">
    <text evidence="2">The sequence shown here is derived from an EMBL/GenBank/DDBJ whole genome shotgun (WGS) entry which is preliminary data.</text>
</comment>
<feature type="region of interest" description="Disordered" evidence="1">
    <location>
        <begin position="76"/>
        <end position="102"/>
    </location>
</feature>
<protein>
    <submittedName>
        <fullName evidence="2">Uncharacterized protein</fullName>
    </submittedName>
</protein>
<evidence type="ECO:0000313" key="3">
    <source>
        <dbReference type="Proteomes" id="UP000298355"/>
    </source>
</evidence>
<dbReference type="RefSeq" id="WP_134361818.1">
    <property type="nucleotide sequence ID" value="NZ_SOGJ01000004.1"/>
</dbReference>
<sequence length="135" mass="15089">MFETTCADEFGGHVDENLPALAADESPWAGDPFTRMNVEVDRSVLEPKGVVEYVRVNVFEFCDELHAGLLNREYSRGFPKNSATNSQVDHSDGKTNEHGWRIHESSTELRVYDRDVPALRGAEANVGHWDEPGVS</sequence>
<keyword evidence="3" id="KW-1185">Reference proteome</keyword>
<accession>A0ABY2JAJ2</accession>
<organism evidence="2 3">
    <name type="scientific">Cryobacterium breve</name>
    <dbReference type="NCBI Taxonomy" id="1259258"/>
    <lineage>
        <taxon>Bacteria</taxon>
        <taxon>Bacillati</taxon>
        <taxon>Actinomycetota</taxon>
        <taxon>Actinomycetes</taxon>
        <taxon>Micrococcales</taxon>
        <taxon>Microbacteriaceae</taxon>
        <taxon>Cryobacterium</taxon>
    </lineage>
</organism>
<reference evidence="2 3" key="1">
    <citation type="submission" date="2019-03" db="EMBL/GenBank/DDBJ databases">
        <title>Genomics of glacier-inhabiting Cryobacterium strains.</title>
        <authorList>
            <person name="Liu Q."/>
            <person name="Xin Y.-H."/>
        </authorList>
    </citation>
    <scope>NUCLEOTIDE SEQUENCE [LARGE SCALE GENOMIC DNA]</scope>
    <source>
        <strain evidence="2 3">TMT4-23</strain>
    </source>
</reference>
<proteinExistence type="predicted"/>
<feature type="compositionally biased region" description="Basic and acidic residues" evidence="1">
    <location>
        <begin position="89"/>
        <end position="102"/>
    </location>
</feature>
<gene>
    <name evidence="2" type="ORF">E3O65_00600</name>
</gene>
<dbReference type="EMBL" id="SOGJ01000004">
    <property type="protein sequence ID" value="TFD01835.1"/>
    <property type="molecule type" value="Genomic_DNA"/>
</dbReference>
<evidence type="ECO:0000313" key="2">
    <source>
        <dbReference type="EMBL" id="TFD01835.1"/>
    </source>
</evidence>
<evidence type="ECO:0000256" key="1">
    <source>
        <dbReference type="SAM" id="MobiDB-lite"/>
    </source>
</evidence>
<dbReference type="Proteomes" id="UP000298355">
    <property type="component" value="Unassembled WGS sequence"/>
</dbReference>